<feature type="compositionally biased region" description="Polar residues" evidence="13">
    <location>
        <begin position="598"/>
        <end position="625"/>
    </location>
</feature>
<feature type="compositionally biased region" description="Polar residues" evidence="13">
    <location>
        <begin position="785"/>
        <end position="798"/>
    </location>
</feature>
<evidence type="ECO:0000256" key="4">
    <source>
        <dbReference type="ARBA" id="ARBA00022741"/>
    </source>
</evidence>
<dbReference type="InterPro" id="IPR002464">
    <property type="entry name" value="DNA/RNA_helicase_DEAH_CS"/>
</dbReference>
<dbReference type="Proteomes" id="UP001152607">
    <property type="component" value="Unassembled WGS sequence"/>
</dbReference>
<dbReference type="PANTHER" id="PTHR13710">
    <property type="entry name" value="DNA HELICASE RECQ FAMILY MEMBER"/>
    <property type="match status" value="1"/>
</dbReference>
<reference evidence="18" key="1">
    <citation type="submission" date="2023-01" db="EMBL/GenBank/DDBJ databases">
        <authorList>
            <person name="Van Ghelder C."/>
            <person name="Rancurel C."/>
        </authorList>
    </citation>
    <scope>NUCLEOTIDE SEQUENCE</scope>
    <source>
        <strain evidence="18">CNCM I-4278</strain>
    </source>
</reference>
<organism evidence="18 19">
    <name type="scientific">Periconia digitata</name>
    <dbReference type="NCBI Taxonomy" id="1303443"/>
    <lineage>
        <taxon>Eukaryota</taxon>
        <taxon>Fungi</taxon>
        <taxon>Dikarya</taxon>
        <taxon>Ascomycota</taxon>
        <taxon>Pezizomycotina</taxon>
        <taxon>Dothideomycetes</taxon>
        <taxon>Pleosporomycetidae</taxon>
        <taxon>Pleosporales</taxon>
        <taxon>Massarineae</taxon>
        <taxon>Periconiaceae</taxon>
        <taxon>Periconia</taxon>
    </lineage>
</organism>
<feature type="compositionally biased region" description="Low complexity" evidence="13">
    <location>
        <begin position="1591"/>
        <end position="1604"/>
    </location>
</feature>
<feature type="compositionally biased region" description="Acidic residues" evidence="13">
    <location>
        <begin position="258"/>
        <end position="268"/>
    </location>
</feature>
<evidence type="ECO:0000256" key="13">
    <source>
        <dbReference type="SAM" id="MobiDB-lite"/>
    </source>
</evidence>
<feature type="region of interest" description="Disordered" evidence="13">
    <location>
        <begin position="1348"/>
        <end position="1374"/>
    </location>
</feature>
<dbReference type="Gene3D" id="3.40.50.300">
    <property type="entry name" value="P-loop containing nucleotide triphosphate hydrolases"/>
    <property type="match status" value="2"/>
</dbReference>
<keyword evidence="5" id="KW-0378">Hydrolase</keyword>
<feature type="compositionally biased region" description="Polar residues" evidence="13">
    <location>
        <begin position="226"/>
        <end position="245"/>
    </location>
</feature>
<dbReference type="GO" id="GO:0016787">
    <property type="term" value="F:hydrolase activity"/>
    <property type="evidence" value="ECO:0007669"/>
    <property type="project" value="UniProtKB-KW"/>
</dbReference>
<dbReference type="Gene3D" id="1.10.150.80">
    <property type="entry name" value="HRDC domain"/>
    <property type="match status" value="1"/>
</dbReference>
<feature type="compositionally biased region" description="Basic and acidic residues" evidence="13">
    <location>
        <begin position="671"/>
        <end position="684"/>
    </location>
</feature>
<feature type="compositionally biased region" description="Acidic residues" evidence="13">
    <location>
        <begin position="1605"/>
        <end position="1618"/>
    </location>
</feature>
<evidence type="ECO:0000256" key="2">
    <source>
        <dbReference type="ARBA" id="ARBA00004123"/>
    </source>
</evidence>
<feature type="compositionally biased region" description="Gly residues" evidence="13">
    <location>
        <begin position="1720"/>
        <end position="1731"/>
    </location>
</feature>
<evidence type="ECO:0000256" key="10">
    <source>
        <dbReference type="ARBA" id="ARBA00023242"/>
    </source>
</evidence>
<dbReference type="Pfam" id="PF00271">
    <property type="entry name" value="Helicase_C"/>
    <property type="match status" value="1"/>
</dbReference>
<dbReference type="NCBIfam" id="TIGR00614">
    <property type="entry name" value="recQ_fam"/>
    <property type="match status" value="1"/>
</dbReference>
<dbReference type="GO" id="GO:0000724">
    <property type="term" value="P:double-strand break repair via homologous recombination"/>
    <property type="evidence" value="ECO:0007669"/>
    <property type="project" value="TreeGrafter"/>
</dbReference>
<dbReference type="SMART" id="SM00490">
    <property type="entry name" value="HELICc"/>
    <property type="match status" value="1"/>
</dbReference>
<dbReference type="PROSITE" id="PS51192">
    <property type="entry name" value="HELICASE_ATP_BIND_1"/>
    <property type="match status" value="1"/>
</dbReference>
<dbReference type="InterPro" id="IPR044876">
    <property type="entry name" value="HRDC_dom_sf"/>
</dbReference>
<dbReference type="InterPro" id="IPR014001">
    <property type="entry name" value="Helicase_ATP-bd"/>
</dbReference>
<dbReference type="InterPro" id="IPR018982">
    <property type="entry name" value="RQC_domain"/>
</dbReference>
<keyword evidence="6" id="KW-0347">Helicase</keyword>
<comment type="subcellular location">
    <subcellularLocation>
        <location evidence="2">Nucleus</location>
    </subcellularLocation>
</comment>
<dbReference type="EMBL" id="CAOQHR010000008">
    <property type="protein sequence ID" value="CAI6338764.1"/>
    <property type="molecule type" value="Genomic_DNA"/>
</dbReference>
<dbReference type="GO" id="GO:0005524">
    <property type="term" value="F:ATP binding"/>
    <property type="evidence" value="ECO:0007669"/>
    <property type="project" value="UniProtKB-KW"/>
</dbReference>
<dbReference type="PANTHER" id="PTHR13710:SF153">
    <property type="entry name" value="RECQ-LIKE DNA HELICASE BLM"/>
    <property type="match status" value="1"/>
</dbReference>
<dbReference type="PROSITE" id="PS50967">
    <property type="entry name" value="HRDC"/>
    <property type="match status" value="1"/>
</dbReference>
<dbReference type="InterPro" id="IPR036390">
    <property type="entry name" value="WH_DNA-bd_sf"/>
</dbReference>
<evidence type="ECO:0000256" key="9">
    <source>
        <dbReference type="ARBA" id="ARBA00023235"/>
    </source>
</evidence>
<dbReference type="EC" id="5.6.2.4" evidence="12"/>
<evidence type="ECO:0000259" key="16">
    <source>
        <dbReference type="PROSITE" id="PS51192"/>
    </source>
</evidence>
<sequence>MPPKNNLNAQIKWLLAEKPFIPPAQPIVAYDTNAPESSATGLITASQLTLSQGILEFEPNNAPVPAPAPPVTLPGIATTRSASYTVDIHKPIPSQIADPDMARLRATPGSGRPRLMLAGGQSYNSVPTLSLRTQVSGNATPTTTQRAAHTRQAEPDEVESIDLTSPPSSIKGKKRKSEEFEQDWQQRVPPRSAKALIPANGTGGIEDFAHIDDLATVPESPPPPYSTTLPVSRLAQSRQPESATINDEDEDHHHLFSDEDSLMLDAEAEATPSNRKRKSLSRAPSEIPAPARKIGKHDRSPSPRKVLGIKVENASNGTQPSQSYQRRNRVAVMDSEDDEDGVFDQVHVNPKFEPVSSHRPPSTRAQTPQEIAERNATTVQSPPKLLARSTVSRNNTTSLVTRDASASPGKLHRSSQKLQSTPSSTLVKLPSAPLASELSKEKKDLMRRTVEAFFDSDGFRLKNHLDAATSSWSKLKIALMEQLESGADSSDINDRVKRAHAKKTALDKIITTKATYETLVAKRQEIRTKIDVGLNTDGEFDPADGEALKEVFKKLEEMNINVYHLLEPAGMNKYLESPVPVPGSSNEHTGIIVKSTQAPSVTHKQKDMQASGSGHVPQTQYSKRNNPPAGDLWTPRHQIRFADEPDVESPPPKVSWATKAQEQAPVSKGTLESRSHRIPETPRRERIRATPAIHNEDGFGFDFDEPDSRIFNTTTMGPAPDRNEIDMEDYSLGGDEENFLGEDDDDDDALIEMSNIPNRPAGAYDWKGDWVDSQSHLSSRHALKETSNNPVSQRNHPQSPKKPHLNMPGMQHPWSRDVRDMLLHRFHLRGFRPGQLDAINTTLGGEHCFVLMPTGGGKSLCYQLPSVVNSGKTKGVTIVVSPLLSLMEDQVTACKERFHMQAFLINGESTAAEKNLIMDGLREREPEKFIQLLYVTPEMLGKNQRMISALEQLHQRNRLARIVIDEAHCVSQWGHDFRPDYKLLGDVIHRFSGVPILALTATATPLVRTDVMANLGIRGGRLFSQSFNRPNLSYEVKAKAKGIVDNIAELIKARYPGKSGIVYCLSRKNCESVAKKLTELGIKAYHYHAGMASAERSDVQIKWQSNEYNVIVATIAFGMGIDKADVRFVMHHTIPKSLEGYYQETGRAGRDGKRSECYLYYQYADTISLKKMIEDGDGNMEQKQRQRDMLRQVVQFCENRSDCRRAQVLGYFDERFNREDCNNTCDNCKSDATFVEKDLSEYAAAAIRLVKQVESSEVTLLQCVDAFRGAKNAKLKGANLGDCYGFGQGLERENVERVFTHLIEAQALRHESKSNKAGWAISYIRLGPKAYDYERRKKQFTMQIRVTPRKPQTKAPKKKGVKARAEYPSTNVSSPIRPVVKRNIRDYAYSLPREDDDDDDYYEDASRASRTNRQRARGVNKDEDVDDYGFAPIRVAKTSGATTRTSKKPRGPPITVDQRIAGLSDVQKDVLEHFMTEAKKITNQLKMNKPMRYAPFSDMVLREMGLDLPEDENAMLALPQIKPEMVKLFGKPFLDLIAKIKNFYEGTGGAPQPSQVLYDNDDDDDGLVMDPNHENVIDLCDDSEEEGGTEGAAVGDDNSTSYSDSDIDNFDDDDDGEEQVSHFFKGSVDPSVESFNNRYVQLESQRPNPKPKPPAGASLRGAGSSSTSTKPPFKKKKTWRKKGSTGYSRSGGSGGVKKATARKSGGNVGSSKKASTSTTGRGGGGIAAMPT</sequence>
<keyword evidence="10" id="KW-0539">Nucleus</keyword>
<dbReference type="SMART" id="SM00487">
    <property type="entry name" value="DEXDc"/>
    <property type="match status" value="1"/>
</dbReference>
<feature type="region of interest" description="Disordered" evidence="13">
    <location>
        <begin position="1582"/>
        <end position="1618"/>
    </location>
</feature>
<feature type="compositionally biased region" description="Basic residues" evidence="13">
    <location>
        <begin position="1348"/>
        <end position="1362"/>
    </location>
</feature>
<dbReference type="SMART" id="SM00956">
    <property type="entry name" value="RQC"/>
    <property type="match status" value="1"/>
</dbReference>
<dbReference type="InterPro" id="IPR036388">
    <property type="entry name" value="WH-like_DNA-bd_sf"/>
</dbReference>
<dbReference type="InterPro" id="IPR004589">
    <property type="entry name" value="DNA_helicase_ATP-dep_RecQ"/>
</dbReference>
<dbReference type="InterPro" id="IPR001650">
    <property type="entry name" value="Helicase_C-like"/>
</dbReference>
<feature type="compositionally biased region" description="Basic residues" evidence="13">
    <location>
        <begin position="1672"/>
        <end position="1683"/>
    </location>
</feature>
<comment type="cofactor">
    <cofactor evidence="1">
        <name>Zn(2+)</name>
        <dbReference type="ChEBI" id="CHEBI:29105"/>
    </cofactor>
</comment>
<dbReference type="FunFam" id="3.40.50.300:FF:000296">
    <property type="entry name" value="ATP-dependent DNA helicase RecQ"/>
    <property type="match status" value="1"/>
</dbReference>
<dbReference type="GO" id="GO:0043138">
    <property type="term" value="F:3'-5' DNA helicase activity"/>
    <property type="evidence" value="ECO:0007669"/>
    <property type="project" value="UniProtKB-EC"/>
</dbReference>
<evidence type="ECO:0000256" key="8">
    <source>
        <dbReference type="ARBA" id="ARBA00023125"/>
    </source>
</evidence>
<feature type="region of interest" description="Disordered" evidence="13">
    <location>
        <begin position="777"/>
        <end position="813"/>
    </location>
</feature>
<dbReference type="Pfam" id="PF16124">
    <property type="entry name" value="RecQ_Zn_bind"/>
    <property type="match status" value="1"/>
</dbReference>
<evidence type="ECO:0000256" key="1">
    <source>
        <dbReference type="ARBA" id="ARBA00001947"/>
    </source>
</evidence>
<feature type="compositionally biased region" description="Polar residues" evidence="13">
    <location>
        <begin position="389"/>
        <end position="400"/>
    </location>
</feature>
<feature type="domain" description="Helicase ATP-binding" evidence="16">
    <location>
        <begin position="839"/>
        <end position="1021"/>
    </location>
</feature>
<keyword evidence="4" id="KW-0547">Nucleotide-binding</keyword>
<feature type="compositionally biased region" description="Low complexity" evidence="13">
    <location>
        <begin position="1655"/>
        <end position="1671"/>
    </location>
</feature>
<feature type="compositionally biased region" description="Polar residues" evidence="13">
    <location>
        <begin position="416"/>
        <end position="426"/>
    </location>
</feature>
<keyword evidence="9" id="KW-0413">Isomerase</keyword>
<dbReference type="GO" id="GO:0005634">
    <property type="term" value="C:nucleus"/>
    <property type="evidence" value="ECO:0007669"/>
    <property type="project" value="UniProtKB-SubCell"/>
</dbReference>
<protein>
    <recommendedName>
        <fullName evidence="12">DNA 3'-5' helicase</fullName>
        <ecNumber evidence="12">5.6.2.4</ecNumber>
    </recommendedName>
</protein>
<name>A0A9W4XNU3_9PLEO</name>
<dbReference type="InterPro" id="IPR002121">
    <property type="entry name" value="HRDC_dom"/>
</dbReference>
<feature type="region of interest" description="Disordered" evidence="13">
    <location>
        <begin position="1390"/>
        <end position="1420"/>
    </location>
</feature>
<evidence type="ECO:0000313" key="19">
    <source>
        <dbReference type="Proteomes" id="UP001152607"/>
    </source>
</evidence>
<dbReference type="OrthoDB" id="10261556at2759"/>
<evidence type="ECO:0000256" key="3">
    <source>
        <dbReference type="ARBA" id="ARBA00005446"/>
    </source>
</evidence>
<dbReference type="Gene3D" id="1.10.10.10">
    <property type="entry name" value="Winged helix-like DNA-binding domain superfamily/Winged helix DNA-binding domain"/>
    <property type="match status" value="1"/>
</dbReference>
<comment type="similarity">
    <text evidence="3">Belongs to the helicase family. RecQ subfamily.</text>
</comment>
<evidence type="ECO:0000313" key="18">
    <source>
        <dbReference type="EMBL" id="CAI6338764.1"/>
    </source>
</evidence>
<accession>A0A9W4XNU3</accession>
<dbReference type="SUPFAM" id="SSF52540">
    <property type="entry name" value="P-loop containing nucleoside triphosphate hydrolases"/>
    <property type="match status" value="2"/>
</dbReference>
<keyword evidence="19" id="KW-1185">Reference proteome</keyword>
<feature type="region of interest" description="Disordered" evidence="13">
    <location>
        <begin position="713"/>
        <end position="747"/>
    </location>
</feature>
<dbReference type="PROSITE" id="PS51194">
    <property type="entry name" value="HELICASE_CTER"/>
    <property type="match status" value="1"/>
</dbReference>
<feature type="region of interest" description="Disordered" evidence="13">
    <location>
        <begin position="135"/>
        <end position="429"/>
    </location>
</feature>
<feature type="region of interest" description="Disordered" evidence="13">
    <location>
        <begin position="1643"/>
        <end position="1731"/>
    </location>
</feature>
<dbReference type="GO" id="GO:0009378">
    <property type="term" value="F:four-way junction helicase activity"/>
    <property type="evidence" value="ECO:0007669"/>
    <property type="project" value="TreeGrafter"/>
</dbReference>
<proteinExistence type="inferred from homology"/>
<dbReference type="InterPro" id="IPR001763">
    <property type="entry name" value="Rhodanese-like_dom"/>
</dbReference>
<gene>
    <name evidence="18" type="ORF">PDIGIT_LOCUS11898</name>
</gene>
<feature type="domain" description="Rhodanese" evidence="14">
    <location>
        <begin position="1061"/>
        <end position="1112"/>
    </location>
</feature>
<keyword evidence="8" id="KW-0238">DNA-binding</keyword>
<comment type="catalytic activity">
    <reaction evidence="11">
        <text>Couples ATP hydrolysis with the unwinding of duplex DNA by translocating in the 3'-5' direction.</text>
        <dbReference type="EC" id="5.6.2.4"/>
    </reaction>
</comment>
<evidence type="ECO:0000256" key="11">
    <source>
        <dbReference type="ARBA" id="ARBA00034617"/>
    </source>
</evidence>
<dbReference type="GO" id="GO:0003677">
    <property type="term" value="F:DNA binding"/>
    <property type="evidence" value="ECO:0007669"/>
    <property type="project" value="UniProtKB-KW"/>
</dbReference>
<evidence type="ECO:0000256" key="7">
    <source>
        <dbReference type="ARBA" id="ARBA00022840"/>
    </source>
</evidence>
<dbReference type="Pfam" id="PF00270">
    <property type="entry name" value="DEAD"/>
    <property type="match status" value="1"/>
</dbReference>
<feature type="compositionally biased region" description="Acidic residues" evidence="13">
    <location>
        <begin position="1394"/>
        <end position="1403"/>
    </location>
</feature>
<comment type="caution">
    <text evidence="18">The sequence shown here is derived from an EMBL/GenBank/DDBJ whole genome shotgun (WGS) entry which is preliminary data.</text>
</comment>
<feature type="region of interest" description="Disordered" evidence="13">
    <location>
        <begin position="1436"/>
        <end position="1455"/>
    </location>
</feature>
<evidence type="ECO:0000256" key="5">
    <source>
        <dbReference type="ARBA" id="ARBA00022801"/>
    </source>
</evidence>
<dbReference type="Pfam" id="PF09382">
    <property type="entry name" value="RQC"/>
    <property type="match status" value="1"/>
</dbReference>
<evidence type="ECO:0000256" key="6">
    <source>
        <dbReference type="ARBA" id="ARBA00022806"/>
    </source>
</evidence>
<feature type="region of interest" description="Disordered" evidence="13">
    <location>
        <begin position="598"/>
        <end position="684"/>
    </location>
</feature>
<feature type="compositionally biased region" description="Polar residues" evidence="13">
    <location>
        <begin position="359"/>
        <end position="381"/>
    </location>
</feature>
<dbReference type="CDD" id="cd17920">
    <property type="entry name" value="DEXHc_RecQ"/>
    <property type="match status" value="1"/>
</dbReference>
<evidence type="ECO:0000259" key="15">
    <source>
        <dbReference type="PROSITE" id="PS50967"/>
    </source>
</evidence>
<dbReference type="GO" id="GO:0005737">
    <property type="term" value="C:cytoplasm"/>
    <property type="evidence" value="ECO:0007669"/>
    <property type="project" value="TreeGrafter"/>
</dbReference>
<feature type="compositionally biased region" description="Polar residues" evidence="13">
    <location>
        <begin position="313"/>
        <end position="325"/>
    </location>
</feature>
<keyword evidence="7" id="KW-0067">ATP-binding</keyword>
<feature type="domain" description="HRDC" evidence="15">
    <location>
        <begin position="1464"/>
        <end position="1547"/>
    </location>
</feature>
<dbReference type="SUPFAM" id="SSF46785">
    <property type="entry name" value="Winged helix' DNA-binding domain"/>
    <property type="match status" value="1"/>
</dbReference>
<feature type="compositionally biased region" description="Low complexity" evidence="13">
    <location>
        <begin position="1709"/>
        <end position="1719"/>
    </location>
</feature>
<evidence type="ECO:0000256" key="12">
    <source>
        <dbReference type="ARBA" id="ARBA00034808"/>
    </source>
</evidence>
<evidence type="ECO:0000259" key="17">
    <source>
        <dbReference type="PROSITE" id="PS51194"/>
    </source>
</evidence>
<evidence type="ECO:0000259" key="14">
    <source>
        <dbReference type="PROSITE" id="PS50206"/>
    </source>
</evidence>
<dbReference type="GO" id="GO:0006260">
    <property type="term" value="P:DNA replication"/>
    <property type="evidence" value="ECO:0007669"/>
    <property type="project" value="InterPro"/>
</dbReference>
<dbReference type="GO" id="GO:0005694">
    <property type="term" value="C:chromosome"/>
    <property type="evidence" value="ECO:0007669"/>
    <property type="project" value="TreeGrafter"/>
</dbReference>
<dbReference type="PROSITE" id="PS00690">
    <property type="entry name" value="DEAH_ATP_HELICASE"/>
    <property type="match status" value="1"/>
</dbReference>
<feature type="compositionally biased region" description="Acidic residues" evidence="13">
    <location>
        <begin position="726"/>
        <end position="747"/>
    </location>
</feature>
<dbReference type="InterPro" id="IPR032284">
    <property type="entry name" value="RecQ_Zn-bd"/>
</dbReference>
<dbReference type="CDD" id="cd18794">
    <property type="entry name" value="SF2_C_RecQ"/>
    <property type="match status" value="1"/>
</dbReference>
<feature type="domain" description="Helicase C-terminal" evidence="17">
    <location>
        <begin position="1043"/>
        <end position="1191"/>
    </location>
</feature>
<dbReference type="FunFam" id="3.40.50.300:FF:001975">
    <property type="entry name" value="ATP-dependent DNA helicase"/>
    <property type="match status" value="1"/>
</dbReference>
<dbReference type="PROSITE" id="PS50206">
    <property type="entry name" value="RHODANESE_3"/>
    <property type="match status" value="1"/>
</dbReference>
<dbReference type="InterPro" id="IPR027417">
    <property type="entry name" value="P-loop_NTPase"/>
</dbReference>
<dbReference type="InterPro" id="IPR011545">
    <property type="entry name" value="DEAD/DEAH_box_helicase_dom"/>
</dbReference>